<evidence type="ECO:0000313" key="1">
    <source>
        <dbReference type="EMBL" id="CAD7085066.1"/>
    </source>
</evidence>
<accession>A0A7R8YUS4</accession>
<organism evidence="1 2">
    <name type="scientific">Hermetia illucens</name>
    <name type="common">Black soldier fly</name>
    <dbReference type="NCBI Taxonomy" id="343691"/>
    <lineage>
        <taxon>Eukaryota</taxon>
        <taxon>Metazoa</taxon>
        <taxon>Ecdysozoa</taxon>
        <taxon>Arthropoda</taxon>
        <taxon>Hexapoda</taxon>
        <taxon>Insecta</taxon>
        <taxon>Pterygota</taxon>
        <taxon>Neoptera</taxon>
        <taxon>Endopterygota</taxon>
        <taxon>Diptera</taxon>
        <taxon>Brachycera</taxon>
        <taxon>Stratiomyomorpha</taxon>
        <taxon>Stratiomyidae</taxon>
        <taxon>Hermetiinae</taxon>
        <taxon>Hermetia</taxon>
    </lineage>
</organism>
<keyword evidence="2" id="KW-1185">Reference proteome</keyword>
<evidence type="ECO:0000313" key="2">
    <source>
        <dbReference type="Proteomes" id="UP000594454"/>
    </source>
</evidence>
<name>A0A7R8YUS4_HERIL</name>
<sequence length="81" mass="9015">MSKVIDAPAAAANLNYEAITASEFCYEVLISDKEAIAERFIHIICYPKLTQLSIDCSFPSSGNGYYVVCNFRITCLQDIQL</sequence>
<dbReference type="InParanoid" id="A0A7R8YUS4"/>
<reference evidence="1 2" key="1">
    <citation type="submission" date="2020-11" db="EMBL/GenBank/DDBJ databases">
        <authorList>
            <person name="Wallbank WR R."/>
            <person name="Pardo Diaz C."/>
            <person name="Kozak K."/>
            <person name="Martin S."/>
            <person name="Jiggins C."/>
            <person name="Moest M."/>
            <person name="Warren A I."/>
            <person name="Generalovic N T."/>
            <person name="Byers J.R.P. K."/>
            <person name="Montejo-Kovacevich G."/>
            <person name="Yen C E."/>
        </authorList>
    </citation>
    <scope>NUCLEOTIDE SEQUENCE [LARGE SCALE GENOMIC DNA]</scope>
</reference>
<gene>
    <name evidence="1" type="ORF">HERILL_LOCUS7932</name>
</gene>
<protein>
    <submittedName>
        <fullName evidence="1">Uncharacterized protein</fullName>
    </submittedName>
</protein>
<proteinExistence type="predicted"/>
<dbReference type="Proteomes" id="UP000594454">
    <property type="component" value="Chromosome 3"/>
</dbReference>
<dbReference type="EMBL" id="LR899011">
    <property type="protein sequence ID" value="CAD7085066.1"/>
    <property type="molecule type" value="Genomic_DNA"/>
</dbReference>
<dbReference type="AlphaFoldDB" id="A0A7R8YUS4"/>